<proteinExistence type="predicted"/>
<dbReference type="EMBL" id="JAJOMB010000038">
    <property type="protein sequence ID" value="MCD5316974.1"/>
    <property type="molecule type" value="Genomic_DNA"/>
</dbReference>
<dbReference type="CDD" id="cd01127">
    <property type="entry name" value="TrwB_TraG_TraD_VirD4"/>
    <property type="match status" value="1"/>
</dbReference>
<dbReference type="PANTHER" id="PTHR30121:SF11">
    <property type="entry name" value="AAA+ ATPASE DOMAIN-CONTAINING PROTEIN"/>
    <property type="match status" value="1"/>
</dbReference>
<dbReference type="Gene3D" id="3.40.50.300">
    <property type="entry name" value="P-loop containing nucleotide triphosphate hydrolases"/>
    <property type="match status" value="1"/>
</dbReference>
<evidence type="ECO:0000313" key="2">
    <source>
        <dbReference type="EMBL" id="MCD5316974.1"/>
    </source>
</evidence>
<accession>A0A9X1SYI9</accession>
<evidence type="ECO:0000313" key="3">
    <source>
        <dbReference type="Proteomes" id="UP001138997"/>
    </source>
</evidence>
<protein>
    <submittedName>
        <fullName evidence="2">DUF87 domain-containing protein</fullName>
    </submittedName>
</protein>
<dbReference type="Proteomes" id="UP001138997">
    <property type="component" value="Unassembled WGS sequence"/>
</dbReference>
<sequence>MHVAPDHVQAGRTWSSTIAVSGFPPEVGMAWLEPLTVWPGVIDVVVHADPIPAPSAAARVRRRRIRMESTRRLRAERGGLEDPLTEAVSQDAESLADKVARGESRLFLTSVLITVHATSRAELQTDVADLRAHAASMLLQTHVMTWRQLQGWTSSLPIGADHSVTRRVMDTEALATACPIAGPDLPAPLPSEMEDDAGAFAGTAGLPVLLGLNRVSGAVVTGDRWALDNHNAVVLARSGAGKSYAVKTGILRELYNGVRVSVIDPEREYLELARQVGGRVIELGAPGVRINPMHLPAGDPDALTRRCLFLHTLVDVMLDEPLDPSQRAALDQAVIGTYARAGITQDPRTWTRRAPTIEDLLDQLAHPESTNERGVAAGLLERLSPWVTGSYSGLFGRPNAHHDPHDDSDDDQAPASDQLTVWTTRLLAEELRPVGMLLAIDAIWRSIDRRTTQNRPDRQLVVVDEASLLLSEPAGARFLARLAKTARKRRAGLTLITPDVVDVLGSDLGETILANAATVLLLRQAPQAIQTLTRACALSPGEAQFLVTAGRGQALLLAGARVPLDIVASPAEHAIAAALPDELGDIANAFAVTEELA</sequence>
<dbReference type="SUPFAM" id="SSF52540">
    <property type="entry name" value="P-loop containing nucleoside triphosphate hydrolases"/>
    <property type="match status" value="1"/>
</dbReference>
<dbReference type="Pfam" id="PF01935">
    <property type="entry name" value="DUF87"/>
    <property type="match status" value="1"/>
</dbReference>
<dbReference type="PANTHER" id="PTHR30121">
    <property type="entry name" value="UNCHARACTERIZED PROTEIN YJGR-RELATED"/>
    <property type="match status" value="1"/>
</dbReference>
<organism evidence="2 3">
    <name type="scientific">Kineosporia babensis</name>
    <dbReference type="NCBI Taxonomy" id="499548"/>
    <lineage>
        <taxon>Bacteria</taxon>
        <taxon>Bacillati</taxon>
        <taxon>Actinomycetota</taxon>
        <taxon>Actinomycetes</taxon>
        <taxon>Kineosporiales</taxon>
        <taxon>Kineosporiaceae</taxon>
        <taxon>Kineosporia</taxon>
    </lineage>
</organism>
<gene>
    <name evidence="2" type="ORF">LR394_39375</name>
</gene>
<dbReference type="Gene3D" id="1.10.8.730">
    <property type="match status" value="1"/>
</dbReference>
<name>A0A9X1SYI9_9ACTN</name>
<dbReference type="InterPro" id="IPR002789">
    <property type="entry name" value="HerA_central"/>
</dbReference>
<dbReference type="InterPro" id="IPR051162">
    <property type="entry name" value="T4SS_component"/>
</dbReference>
<feature type="domain" description="Helicase HerA central" evidence="1">
    <location>
        <begin position="229"/>
        <end position="296"/>
    </location>
</feature>
<reference evidence="2" key="1">
    <citation type="submission" date="2021-11" db="EMBL/GenBank/DDBJ databases">
        <title>Streptomyces corallinus and Kineosporia corallina sp. nov., two new coral-derived marine actinobacteria.</title>
        <authorList>
            <person name="Buangrab K."/>
            <person name="Sutthacheep M."/>
            <person name="Yeemin T."/>
            <person name="Harunari E."/>
            <person name="Igarashi Y."/>
            <person name="Sripreechasak P."/>
            <person name="Kanchanasin P."/>
            <person name="Tanasupawat S."/>
            <person name="Phongsopitanun W."/>
        </authorList>
    </citation>
    <scope>NUCLEOTIDE SEQUENCE</scope>
    <source>
        <strain evidence="2">JCM 31032</strain>
    </source>
</reference>
<dbReference type="InterPro" id="IPR027417">
    <property type="entry name" value="P-loop_NTPase"/>
</dbReference>
<comment type="caution">
    <text evidence="2">The sequence shown here is derived from an EMBL/GenBank/DDBJ whole genome shotgun (WGS) entry which is preliminary data.</text>
</comment>
<dbReference type="RefSeq" id="WP_231449826.1">
    <property type="nucleotide sequence ID" value="NZ_JAJOMB010000038.1"/>
</dbReference>
<keyword evidence="3" id="KW-1185">Reference proteome</keyword>
<evidence type="ECO:0000259" key="1">
    <source>
        <dbReference type="Pfam" id="PF01935"/>
    </source>
</evidence>
<dbReference type="AlphaFoldDB" id="A0A9X1SYI9"/>